<dbReference type="AlphaFoldDB" id="B3P6I5"/>
<sequence>MHANFIWALRIIYLLCPILFLAQLSAQDTDVPFNPENMDNSSVPATPKSLRIPNWPAQLGTTKTEVKIGTRINEEHGNSVSIQSL</sequence>
<reference evidence="2 3" key="2">
    <citation type="journal article" date="2008" name="Bioinformatics">
        <title>Assembly reconciliation.</title>
        <authorList>
            <person name="Zimin A.V."/>
            <person name="Smith D.R."/>
            <person name="Sutton G."/>
            <person name="Yorke J.A."/>
        </authorList>
    </citation>
    <scope>NUCLEOTIDE SEQUENCE [LARGE SCALE GENOMIC DNA]</scope>
    <source>
        <strain evidence="2 3">TSC#14021-0224.01</strain>
    </source>
</reference>
<evidence type="ECO:0000256" key="1">
    <source>
        <dbReference type="SAM" id="SignalP"/>
    </source>
</evidence>
<dbReference type="EMBL" id="CH954182">
    <property type="protein sequence ID" value="EDV53655.1"/>
    <property type="molecule type" value="Genomic_DNA"/>
</dbReference>
<proteinExistence type="predicted"/>
<dbReference type="Proteomes" id="UP000008711">
    <property type="component" value="Unassembled WGS sequence"/>
</dbReference>
<protein>
    <submittedName>
        <fullName evidence="2">GG12240</fullName>
    </submittedName>
</protein>
<evidence type="ECO:0000313" key="2">
    <source>
        <dbReference type="EMBL" id="EDV53655.1"/>
    </source>
</evidence>
<feature type="signal peptide" evidence="1">
    <location>
        <begin position="1"/>
        <end position="26"/>
    </location>
</feature>
<keyword evidence="3" id="KW-1185">Reference proteome</keyword>
<keyword evidence="1" id="KW-0732">Signal</keyword>
<dbReference type="HOGENOM" id="CLU_2515004_0_0_1"/>
<organism evidence="2 3">
    <name type="scientific">Drosophila erecta</name>
    <name type="common">Fruit fly</name>
    <dbReference type="NCBI Taxonomy" id="7220"/>
    <lineage>
        <taxon>Eukaryota</taxon>
        <taxon>Metazoa</taxon>
        <taxon>Ecdysozoa</taxon>
        <taxon>Arthropoda</taxon>
        <taxon>Hexapoda</taxon>
        <taxon>Insecta</taxon>
        <taxon>Pterygota</taxon>
        <taxon>Neoptera</taxon>
        <taxon>Endopterygota</taxon>
        <taxon>Diptera</taxon>
        <taxon>Brachycera</taxon>
        <taxon>Muscomorpha</taxon>
        <taxon>Ephydroidea</taxon>
        <taxon>Drosophilidae</taxon>
        <taxon>Drosophila</taxon>
        <taxon>Sophophora</taxon>
    </lineage>
</organism>
<name>B3P6I5_DROER</name>
<reference evidence="2 3" key="1">
    <citation type="journal article" date="2007" name="Nature">
        <title>Evolution of genes and genomes on the Drosophila phylogeny.</title>
        <authorList>
            <consortium name="Drosophila 12 Genomes Consortium"/>
            <person name="Clark A.G."/>
            <person name="Eisen M.B."/>
            <person name="Smith D.R."/>
            <person name="Bergman C.M."/>
            <person name="Oliver B."/>
            <person name="Markow T.A."/>
            <person name="Kaufman T.C."/>
            <person name="Kellis M."/>
            <person name="Gelbart W."/>
            <person name="Iyer V.N."/>
            <person name="Pollard D.A."/>
            <person name="Sackton T.B."/>
            <person name="Larracuente A.M."/>
            <person name="Singh N.D."/>
            <person name="Abad J.P."/>
            <person name="Abt D.N."/>
            <person name="Adryan B."/>
            <person name="Aguade M."/>
            <person name="Akashi H."/>
            <person name="Anderson W.W."/>
            <person name="Aquadro C.F."/>
            <person name="Ardell D.H."/>
            <person name="Arguello R."/>
            <person name="Artieri C.G."/>
            <person name="Barbash D.A."/>
            <person name="Barker D."/>
            <person name="Barsanti P."/>
            <person name="Batterham P."/>
            <person name="Batzoglou S."/>
            <person name="Begun D."/>
            <person name="Bhutkar A."/>
            <person name="Blanco E."/>
            <person name="Bosak S.A."/>
            <person name="Bradley R.K."/>
            <person name="Brand A.D."/>
            <person name="Brent M.R."/>
            <person name="Brooks A.N."/>
            <person name="Brown R.H."/>
            <person name="Butlin R.K."/>
            <person name="Caggese C."/>
            <person name="Calvi B.R."/>
            <person name="Bernardo de Carvalho A."/>
            <person name="Caspi A."/>
            <person name="Castrezana S."/>
            <person name="Celniker S.E."/>
            <person name="Chang J.L."/>
            <person name="Chapple C."/>
            <person name="Chatterji S."/>
            <person name="Chinwalla A."/>
            <person name="Civetta A."/>
            <person name="Clifton S.W."/>
            <person name="Comeron J.M."/>
            <person name="Costello J.C."/>
            <person name="Coyne J.A."/>
            <person name="Daub J."/>
            <person name="David R.G."/>
            <person name="Delcher A.L."/>
            <person name="Delehaunty K."/>
            <person name="Do C.B."/>
            <person name="Ebling H."/>
            <person name="Edwards K."/>
            <person name="Eickbush T."/>
            <person name="Evans J.D."/>
            <person name="Filipski A."/>
            <person name="Findeiss S."/>
            <person name="Freyhult E."/>
            <person name="Fulton L."/>
            <person name="Fulton R."/>
            <person name="Garcia A.C."/>
            <person name="Gardiner A."/>
            <person name="Garfield D.A."/>
            <person name="Garvin B.E."/>
            <person name="Gibson G."/>
            <person name="Gilbert D."/>
            <person name="Gnerre S."/>
            <person name="Godfrey J."/>
            <person name="Good R."/>
            <person name="Gotea V."/>
            <person name="Gravely B."/>
            <person name="Greenberg A.J."/>
            <person name="Griffiths-Jones S."/>
            <person name="Gross S."/>
            <person name="Guigo R."/>
            <person name="Gustafson E.A."/>
            <person name="Haerty W."/>
            <person name="Hahn M.W."/>
            <person name="Halligan D.L."/>
            <person name="Halpern A.L."/>
            <person name="Halter G.M."/>
            <person name="Han M.V."/>
            <person name="Heger A."/>
            <person name="Hillier L."/>
            <person name="Hinrichs A.S."/>
            <person name="Holmes I."/>
            <person name="Hoskins R.A."/>
            <person name="Hubisz M.J."/>
            <person name="Hultmark D."/>
            <person name="Huntley M.A."/>
            <person name="Jaffe D.B."/>
            <person name="Jagadeeshan S."/>
            <person name="Jeck W.R."/>
            <person name="Johnson J."/>
            <person name="Jones C.D."/>
            <person name="Jordan W.C."/>
            <person name="Karpen G.H."/>
            <person name="Kataoka E."/>
            <person name="Keightley P.D."/>
            <person name="Kheradpour P."/>
            <person name="Kirkness E.F."/>
            <person name="Koerich L.B."/>
            <person name="Kristiansen K."/>
            <person name="Kudrna D."/>
            <person name="Kulathinal R.J."/>
            <person name="Kumar S."/>
            <person name="Kwok R."/>
            <person name="Lander E."/>
            <person name="Langley C.H."/>
            <person name="Lapoint R."/>
            <person name="Lazzaro B.P."/>
            <person name="Lee S.J."/>
            <person name="Levesque L."/>
            <person name="Li R."/>
            <person name="Lin C.F."/>
            <person name="Lin M.F."/>
            <person name="Lindblad-Toh K."/>
            <person name="Llopart A."/>
            <person name="Long M."/>
            <person name="Low L."/>
            <person name="Lozovsky E."/>
            <person name="Lu J."/>
            <person name="Luo M."/>
            <person name="Machado C.A."/>
            <person name="Makalowski W."/>
            <person name="Marzo M."/>
            <person name="Matsuda M."/>
            <person name="Matzkin L."/>
            <person name="McAllister B."/>
            <person name="McBride C.S."/>
            <person name="McKernan B."/>
            <person name="McKernan K."/>
            <person name="Mendez-Lago M."/>
            <person name="Minx P."/>
            <person name="Mollenhauer M.U."/>
            <person name="Montooth K."/>
            <person name="Mount S.M."/>
            <person name="Mu X."/>
            <person name="Myers E."/>
            <person name="Negre B."/>
            <person name="Newfeld S."/>
            <person name="Nielsen R."/>
            <person name="Noor M.A."/>
            <person name="O'Grady P."/>
            <person name="Pachter L."/>
            <person name="Papaceit M."/>
            <person name="Parisi M.J."/>
            <person name="Parisi M."/>
            <person name="Parts L."/>
            <person name="Pedersen J.S."/>
            <person name="Pesole G."/>
            <person name="Phillippy A.M."/>
            <person name="Ponting C.P."/>
            <person name="Pop M."/>
            <person name="Porcelli D."/>
            <person name="Powell J.R."/>
            <person name="Prohaska S."/>
            <person name="Pruitt K."/>
            <person name="Puig M."/>
            <person name="Quesneville H."/>
            <person name="Ram K.R."/>
            <person name="Rand D."/>
            <person name="Rasmussen M.D."/>
            <person name="Reed L.K."/>
            <person name="Reenan R."/>
            <person name="Reily A."/>
            <person name="Remington K.A."/>
            <person name="Rieger T.T."/>
            <person name="Ritchie M.G."/>
            <person name="Robin C."/>
            <person name="Rogers Y.H."/>
            <person name="Rohde C."/>
            <person name="Rozas J."/>
            <person name="Rubenfield M.J."/>
            <person name="Ruiz A."/>
            <person name="Russo S."/>
            <person name="Salzberg S.L."/>
            <person name="Sanchez-Gracia A."/>
            <person name="Saranga D.J."/>
            <person name="Sato H."/>
            <person name="Schaeffer S.W."/>
            <person name="Schatz M.C."/>
            <person name="Schlenke T."/>
            <person name="Schwartz R."/>
            <person name="Segarra C."/>
            <person name="Singh R.S."/>
            <person name="Sirot L."/>
            <person name="Sirota M."/>
            <person name="Sisneros N.B."/>
            <person name="Smith C.D."/>
            <person name="Smith T.F."/>
            <person name="Spieth J."/>
            <person name="Stage D.E."/>
            <person name="Stark A."/>
            <person name="Stephan W."/>
            <person name="Strausberg R.L."/>
            <person name="Strempel S."/>
            <person name="Sturgill D."/>
            <person name="Sutton G."/>
            <person name="Sutton G.G."/>
            <person name="Tao W."/>
            <person name="Teichmann S."/>
            <person name="Tobari Y.N."/>
            <person name="Tomimura Y."/>
            <person name="Tsolas J.M."/>
            <person name="Valente V.L."/>
            <person name="Venter E."/>
            <person name="Venter J.C."/>
            <person name="Vicario S."/>
            <person name="Vieira F.G."/>
            <person name="Vilella A.J."/>
            <person name="Villasante A."/>
            <person name="Walenz B."/>
            <person name="Wang J."/>
            <person name="Wasserman M."/>
            <person name="Watts T."/>
            <person name="Wilson D."/>
            <person name="Wilson R.K."/>
            <person name="Wing R.A."/>
            <person name="Wolfner M.F."/>
            <person name="Wong A."/>
            <person name="Wong G.K."/>
            <person name="Wu C.I."/>
            <person name="Wu G."/>
            <person name="Yamamoto D."/>
            <person name="Yang H.P."/>
            <person name="Yang S.P."/>
            <person name="Yorke J.A."/>
            <person name="Yoshida K."/>
            <person name="Zdobnov E."/>
            <person name="Zhang P."/>
            <person name="Zhang Y."/>
            <person name="Zimin A.V."/>
            <person name="Baldwin J."/>
            <person name="Abdouelleil A."/>
            <person name="Abdulkadir J."/>
            <person name="Abebe A."/>
            <person name="Abera B."/>
            <person name="Abreu J."/>
            <person name="Acer S.C."/>
            <person name="Aftuck L."/>
            <person name="Alexander A."/>
            <person name="An P."/>
            <person name="Anderson E."/>
            <person name="Anderson S."/>
            <person name="Arachi H."/>
            <person name="Azer M."/>
            <person name="Bachantsang P."/>
            <person name="Barry A."/>
            <person name="Bayul T."/>
            <person name="Berlin A."/>
            <person name="Bessette D."/>
            <person name="Bloom T."/>
            <person name="Blye J."/>
            <person name="Boguslavskiy L."/>
            <person name="Bonnet C."/>
            <person name="Boukhgalter B."/>
            <person name="Bourzgui I."/>
            <person name="Brown A."/>
            <person name="Cahill P."/>
            <person name="Channer S."/>
            <person name="Cheshatsang Y."/>
            <person name="Chuda L."/>
            <person name="Citroen M."/>
            <person name="Collymore A."/>
            <person name="Cooke P."/>
            <person name="Costello M."/>
            <person name="D'Aco K."/>
            <person name="Daza R."/>
            <person name="De Haan G."/>
            <person name="DeGray S."/>
            <person name="DeMaso C."/>
            <person name="Dhargay N."/>
            <person name="Dooley K."/>
            <person name="Dooley E."/>
            <person name="Doricent M."/>
            <person name="Dorje P."/>
            <person name="Dorjee K."/>
            <person name="Dupes A."/>
            <person name="Elong R."/>
            <person name="Falk J."/>
            <person name="Farina A."/>
            <person name="Faro S."/>
            <person name="Ferguson D."/>
            <person name="Fisher S."/>
            <person name="Foley C.D."/>
            <person name="Franke A."/>
            <person name="Friedrich D."/>
            <person name="Gadbois L."/>
            <person name="Gearin G."/>
            <person name="Gearin C.R."/>
            <person name="Giannoukos G."/>
            <person name="Goode T."/>
            <person name="Graham J."/>
            <person name="Grandbois E."/>
            <person name="Grewal S."/>
            <person name="Gyaltsen K."/>
            <person name="Hafez N."/>
            <person name="Hagos B."/>
            <person name="Hall J."/>
            <person name="Henson C."/>
            <person name="Hollinger A."/>
            <person name="Honan T."/>
            <person name="Huard M.D."/>
            <person name="Hughes L."/>
            <person name="Hurhula B."/>
            <person name="Husby M.E."/>
            <person name="Kamat A."/>
            <person name="Kanga B."/>
            <person name="Kashin S."/>
            <person name="Khazanovich D."/>
            <person name="Kisner P."/>
            <person name="Lance K."/>
            <person name="Lara M."/>
            <person name="Lee W."/>
            <person name="Lennon N."/>
            <person name="Letendre F."/>
            <person name="LeVine R."/>
            <person name="Lipovsky A."/>
            <person name="Liu X."/>
            <person name="Liu J."/>
            <person name="Liu S."/>
            <person name="Lokyitsang T."/>
            <person name="Lokyitsang Y."/>
            <person name="Lubonja R."/>
            <person name="Lui A."/>
            <person name="MacDonald P."/>
            <person name="Magnisalis V."/>
            <person name="Maru K."/>
            <person name="Matthews C."/>
            <person name="McCusker W."/>
            <person name="McDonough S."/>
            <person name="Mehta T."/>
            <person name="Meldrim J."/>
            <person name="Meneus L."/>
            <person name="Mihai O."/>
            <person name="Mihalev A."/>
            <person name="Mihova T."/>
            <person name="Mittelman R."/>
            <person name="Mlenga V."/>
            <person name="Montmayeur A."/>
            <person name="Mulrain L."/>
            <person name="Navidi A."/>
            <person name="Naylor J."/>
            <person name="Negash T."/>
            <person name="Nguyen T."/>
            <person name="Nguyen N."/>
            <person name="Nicol R."/>
            <person name="Norbu C."/>
            <person name="Norbu N."/>
            <person name="Novod N."/>
            <person name="O'Neill B."/>
            <person name="Osman S."/>
            <person name="Markiewicz E."/>
            <person name="Oyono O.L."/>
            <person name="Patti C."/>
            <person name="Phunkhang P."/>
            <person name="Pierre F."/>
            <person name="Priest M."/>
            <person name="Raghuraman S."/>
            <person name="Rege F."/>
            <person name="Reyes R."/>
            <person name="Rise C."/>
            <person name="Rogov P."/>
            <person name="Ross K."/>
            <person name="Ryan E."/>
            <person name="Settipalli S."/>
            <person name="Shea T."/>
            <person name="Sherpa N."/>
            <person name="Shi L."/>
            <person name="Shih D."/>
            <person name="Sparrow T."/>
            <person name="Spaulding J."/>
            <person name="Stalker J."/>
            <person name="Stange-Thomann N."/>
            <person name="Stavropoulos S."/>
            <person name="Stone C."/>
            <person name="Strader C."/>
            <person name="Tesfaye S."/>
            <person name="Thomson T."/>
            <person name="Thoulutsang Y."/>
            <person name="Thoulutsang D."/>
            <person name="Topham K."/>
            <person name="Topping I."/>
            <person name="Tsamla T."/>
            <person name="Vassiliev H."/>
            <person name="Vo A."/>
            <person name="Wangchuk T."/>
            <person name="Wangdi T."/>
            <person name="Weiand M."/>
            <person name="Wilkinson J."/>
            <person name="Wilson A."/>
            <person name="Yadav S."/>
            <person name="Young G."/>
            <person name="Yu Q."/>
            <person name="Zembek L."/>
            <person name="Zhong D."/>
            <person name="Zimmer A."/>
            <person name="Zwirko Z."/>
            <person name="Jaffe D.B."/>
            <person name="Alvarez P."/>
            <person name="Brockman W."/>
            <person name="Butler J."/>
            <person name="Chin C."/>
            <person name="Gnerre S."/>
            <person name="Grabherr M."/>
            <person name="Kleber M."/>
            <person name="Mauceli E."/>
            <person name="MacCallum I."/>
        </authorList>
    </citation>
    <scope>NUCLEOTIDE SEQUENCE [LARGE SCALE GENOMIC DNA]</scope>
    <source>
        <strain evidence="2 3">TSC#14021-0224.01</strain>
    </source>
</reference>
<accession>B3P6I5</accession>
<evidence type="ECO:0000313" key="3">
    <source>
        <dbReference type="Proteomes" id="UP000008711"/>
    </source>
</evidence>
<feature type="chain" id="PRO_5002796133" evidence="1">
    <location>
        <begin position="27"/>
        <end position="85"/>
    </location>
</feature>
<gene>
    <name evidence="2" type="primary">Dere\GG12240</name>
    <name evidence="2" type="ORF">Dere_GG12240</name>
</gene>